<reference evidence="2 3" key="1">
    <citation type="journal article" date="2024" name="Plant J.">
        <title>Genome sequences and population genomics reveal climatic adaptation and genomic divergence between two closely related sweetgum species.</title>
        <authorList>
            <person name="Xu W.Q."/>
            <person name="Ren C.Q."/>
            <person name="Zhang X.Y."/>
            <person name="Comes H.P."/>
            <person name="Liu X.H."/>
            <person name="Li Y.G."/>
            <person name="Kettle C.J."/>
            <person name="Jalonen R."/>
            <person name="Gaisberger H."/>
            <person name="Ma Y.Z."/>
            <person name="Qiu Y.X."/>
        </authorList>
    </citation>
    <scope>NUCLEOTIDE SEQUENCE [LARGE SCALE GENOMIC DNA]</scope>
    <source>
        <strain evidence="2">Hangzhou</strain>
    </source>
</reference>
<dbReference type="PANTHER" id="PTHR36756">
    <property type="entry name" value="EXPRESSED PROTEIN"/>
    <property type="match status" value="1"/>
</dbReference>
<gene>
    <name evidence="2" type="ORF">L1049_021887</name>
</gene>
<accession>A0AAP0RD44</accession>
<dbReference type="EMBL" id="JBBPBK010000011">
    <property type="protein sequence ID" value="KAK9274636.1"/>
    <property type="molecule type" value="Genomic_DNA"/>
</dbReference>
<keyword evidence="3" id="KW-1185">Reference proteome</keyword>
<feature type="compositionally biased region" description="Basic and acidic residues" evidence="1">
    <location>
        <begin position="26"/>
        <end position="46"/>
    </location>
</feature>
<proteinExistence type="predicted"/>
<sequence length="300" mass="34000">MDGAGPDEGRKRRLPLWMLGVASTDQVRRSENRDENNNLEDGVKPLDCQPEAKARIVQPVEVLLNDNVPLEVNSCFLTKCETKRRKRKPGRCDGDCDGNIPEIGFERRMYNGLGRTVQESEPLKRRKATRFRSGSSEESKIPSPSEEDGELTMEDLMSIAEEYVKADKKMEQQPILNREHKLGSQLPAKAPCRNSVNAPQTKQRLHAAETSYNSTESYTSDKIVINISRTGDPAQEMLDLFLGPLLKKPLEEEKRIESITKDMTVIPELRKQSQNHVGEEFVPLIKKKSSLKDKVAMFLH</sequence>
<organism evidence="2 3">
    <name type="scientific">Liquidambar formosana</name>
    <name type="common">Formosan gum</name>
    <dbReference type="NCBI Taxonomy" id="63359"/>
    <lineage>
        <taxon>Eukaryota</taxon>
        <taxon>Viridiplantae</taxon>
        <taxon>Streptophyta</taxon>
        <taxon>Embryophyta</taxon>
        <taxon>Tracheophyta</taxon>
        <taxon>Spermatophyta</taxon>
        <taxon>Magnoliopsida</taxon>
        <taxon>eudicotyledons</taxon>
        <taxon>Gunneridae</taxon>
        <taxon>Pentapetalae</taxon>
        <taxon>Saxifragales</taxon>
        <taxon>Altingiaceae</taxon>
        <taxon>Liquidambar</taxon>
    </lineage>
</organism>
<evidence type="ECO:0000313" key="2">
    <source>
        <dbReference type="EMBL" id="KAK9274636.1"/>
    </source>
</evidence>
<name>A0AAP0RD44_LIQFO</name>
<dbReference type="PANTHER" id="PTHR36756:SF1">
    <property type="entry name" value="EXPRESSED PROTEIN"/>
    <property type="match status" value="1"/>
</dbReference>
<evidence type="ECO:0000256" key="1">
    <source>
        <dbReference type="SAM" id="MobiDB-lite"/>
    </source>
</evidence>
<feature type="region of interest" description="Disordered" evidence="1">
    <location>
        <begin position="183"/>
        <end position="213"/>
    </location>
</feature>
<protein>
    <submittedName>
        <fullName evidence="2">Uncharacterized protein</fullName>
    </submittedName>
</protein>
<comment type="caution">
    <text evidence="2">The sequence shown here is derived from an EMBL/GenBank/DDBJ whole genome shotgun (WGS) entry which is preliminary data.</text>
</comment>
<dbReference type="AlphaFoldDB" id="A0AAP0RD44"/>
<dbReference type="Proteomes" id="UP001415857">
    <property type="component" value="Unassembled WGS sequence"/>
</dbReference>
<evidence type="ECO:0000313" key="3">
    <source>
        <dbReference type="Proteomes" id="UP001415857"/>
    </source>
</evidence>
<feature type="region of interest" description="Disordered" evidence="1">
    <location>
        <begin position="116"/>
        <end position="150"/>
    </location>
</feature>
<feature type="region of interest" description="Disordered" evidence="1">
    <location>
        <begin position="25"/>
        <end position="46"/>
    </location>
</feature>